<evidence type="ECO:0000313" key="1">
    <source>
        <dbReference type="EMBL" id="MCW1149241.1"/>
    </source>
</evidence>
<dbReference type="RefSeq" id="WP_264369917.1">
    <property type="nucleotide sequence ID" value="NZ_JAPCIO010000031.1"/>
</dbReference>
<protein>
    <submittedName>
        <fullName evidence="1">Carboxypeptidase-like regulatory domain-containing protein</fullName>
    </submittedName>
</protein>
<dbReference type="Proteomes" id="UP001165677">
    <property type="component" value="Unassembled WGS sequence"/>
</dbReference>
<name>A0ABT3EKY6_9FLAO</name>
<evidence type="ECO:0000313" key="2">
    <source>
        <dbReference type="Proteomes" id="UP001165677"/>
    </source>
</evidence>
<dbReference type="EMBL" id="JAPCIO010000031">
    <property type="protein sequence ID" value="MCW1149241.1"/>
    <property type="molecule type" value="Genomic_DNA"/>
</dbReference>
<dbReference type="Gene3D" id="2.60.40.1120">
    <property type="entry name" value="Carboxypeptidase-like, regulatory domain"/>
    <property type="match status" value="1"/>
</dbReference>
<dbReference type="SUPFAM" id="SSF49464">
    <property type="entry name" value="Carboxypeptidase regulatory domain-like"/>
    <property type="match status" value="1"/>
</dbReference>
<proteinExistence type="predicted"/>
<feature type="non-terminal residue" evidence="1">
    <location>
        <position position="143"/>
    </location>
</feature>
<reference evidence="1" key="1">
    <citation type="submission" date="2022-10" db="EMBL/GenBank/DDBJ databases">
        <title>Flavobacterium sp. nov., a bacterium isolated from lake sediment.</title>
        <authorList>
            <person name="Qu J.-H."/>
        </authorList>
    </citation>
    <scope>NUCLEOTIDE SEQUENCE</scope>
    <source>
        <strain evidence="1">TH16-21</strain>
    </source>
</reference>
<accession>A0ABT3EKY6</accession>
<feature type="non-terminal residue" evidence="1">
    <location>
        <position position="1"/>
    </location>
</feature>
<comment type="caution">
    <text evidence="1">The sequence shown here is derived from an EMBL/GenBank/DDBJ whole genome shotgun (WGS) entry which is preliminary data.</text>
</comment>
<dbReference type="InterPro" id="IPR008969">
    <property type="entry name" value="CarboxyPept-like_regulatory"/>
</dbReference>
<organism evidence="1 2">
    <name type="scientific">Flavobacterium lacisediminis</name>
    <dbReference type="NCBI Taxonomy" id="2989705"/>
    <lineage>
        <taxon>Bacteria</taxon>
        <taxon>Pseudomonadati</taxon>
        <taxon>Bacteroidota</taxon>
        <taxon>Flavobacteriia</taxon>
        <taxon>Flavobacteriales</taxon>
        <taxon>Flavobacteriaceae</taxon>
        <taxon>Flavobacterium</taxon>
    </lineage>
</organism>
<sequence>EPVNTSKDDFAFTYNATKKVGFFSSNRDGVDNIYKADPICNFNSYIKVIDEKTGKIIEGATVEILDNDMKGITSNLTNDKGEAVFNLKCMPAYISFASKSGYETSTHYKVEIPENEFGQDVYFHITLNPIMPIITEKEVILQP</sequence>
<keyword evidence="2" id="KW-1185">Reference proteome</keyword>
<gene>
    <name evidence="1" type="ORF">OJ995_13535</name>
</gene>